<comment type="pathway">
    <text evidence="2">Cofactor biosynthesis; thiamine diphosphate biosynthesis; thiamine diphosphate from thiamine phosphate: step 1/1.</text>
</comment>
<dbReference type="PIRSF" id="PIRSF005303">
    <property type="entry name" value="Thiam_monoph_kin"/>
    <property type="match status" value="1"/>
</dbReference>
<feature type="binding site" evidence="2">
    <location>
        <position position="32"/>
    </location>
    <ligand>
        <name>Mg(2+)</name>
        <dbReference type="ChEBI" id="CHEBI:18420"/>
        <label>4</label>
    </ligand>
</feature>
<feature type="binding site" evidence="2">
    <location>
        <position position="49"/>
    </location>
    <ligand>
        <name>Mg(2+)</name>
        <dbReference type="ChEBI" id="CHEBI:18420"/>
        <label>2</label>
    </ligand>
</feature>
<feature type="binding site" evidence="2">
    <location>
        <position position="77"/>
    </location>
    <ligand>
        <name>Mg(2+)</name>
        <dbReference type="ChEBI" id="CHEBI:18420"/>
        <label>3</label>
    </ligand>
</feature>
<dbReference type="GO" id="GO:0009030">
    <property type="term" value="F:thiamine-phosphate kinase activity"/>
    <property type="evidence" value="ECO:0007669"/>
    <property type="project" value="UniProtKB-UniRule"/>
</dbReference>
<dbReference type="PANTHER" id="PTHR30270:SF0">
    <property type="entry name" value="THIAMINE-MONOPHOSPHATE KINASE"/>
    <property type="match status" value="1"/>
</dbReference>
<dbReference type="Pfam" id="PF00586">
    <property type="entry name" value="AIRS"/>
    <property type="match status" value="1"/>
</dbReference>
<keyword evidence="2" id="KW-0808">Transferase</keyword>
<feature type="binding site" evidence="2">
    <location>
        <position position="49"/>
    </location>
    <ligand>
        <name>Mg(2+)</name>
        <dbReference type="ChEBI" id="CHEBI:18420"/>
        <label>1</label>
    </ligand>
</feature>
<name>A0A364P070_9PROT</name>
<feature type="domain" description="PurM-like C-terminal" evidence="4">
    <location>
        <begin position="155"/>
        <end position="309"/>
    </location>
</feature>
<dbReference type="NCBIfam" id="TIGR01379">
    <property type="entry name" value="thiL"/>
    <property type="match status" value="1"/>
</dbReference>
<evidence type="ECO:0000259" key="3">
    <source>
        <dbReference type="Pfam" id="PF00586"/>
    </source>
</evidence>
<feature type="binding site" evidence="2">
    <location>
        <position position="220"/>
    </location>
    <ligand>
        <name>Mg(2+)</name>
        <dbReference type="ChEBI" id="CHEBI:18420"/>
        <label>5</label>
    </ligand>
</feature>
<feature type="binding site" evidence="2">
    <location>
        <position position="32"/>
    </location>
    <ligand>
        <name>Mg(2+)</name>
        <dbReference type="ChEBI" id="CHEBI:18420"/>
        <label>3</label>
    </ligand>
</feature>
<feature type="binding site" evidence="2">
    <location>
        <position position="77"/>
    </location>
    <ligand>
        <name>Mg(2+)</name>
        <dbReference type="ChEBI" id="CHEBI:18420"/>
        <label>2</label>
    </ligand>
</feature>
<keyword evidence="2" id="KW-0479">Metal-binding</keyword>
<feature type="binding site" evidence="2">
    <location>
        <position position="47"/>
    </location>
    <ligand>
        <name>Mg(2+)</name>
        <dbReference type="ChEBI" id="CHEBI:18420"/>
        <label>4</label>
    </ligand>
</feature>
<feature type="binding site" evidence="2">
    <location>
        <position position="328"/>
    </location>
    <ligand>
        <name>substrate</name>
    </ligand>
</feature>
<protein>
    <recommendedName>
        <fullName evidence="2">Thiamine-monophosphate kinase</fullName>
        <shortName evidence="2">TMP kinase</shortName>
        <shortName evidence="2">Thiamine-phosphate kinase</shortName>
        <ecNumber evidence="2">2.7.4.16</ecNumber>
    </recommendedName>
</protein>
<dbReference type="Pfam" id="PF02769">
    <property type="entry name" value="AIRS_C"/>
    <property type="match status" value="1"/>
</dbReference>
<dbReference type="InterPro" id="IPR006283">
    <property type="entry name" value="ThiL-like"/>
</dbReference>
<feature type="binding site" evidence="2">
    <location>
        <position position="77"/>
    </location>
    <ligand>
        <name>Mg(2+)</name>
        <dbReference type="ChEBI" id="CHEBI:18420"/>
        <label>4</label>
    </ligand>
</feature>
<comment type="caution">
    <text evidence="5">The sequence shown here is derived from an EMBL/GenBank/DDBJ whole genome shotgun (WGS) entry which is preliminary data.</text>
</comment>
<dbReference type="RefSeq" id="WP_112143250.1">
    <property type="nucleotide sequence ID" value="NZ_PGTO01000004.1"/>
</dbReference>
<feature type="binding site" evidence="2">
    <location>
        <begin position="124"/>
        <end position="125"/>
    </location>
    <ligand>
        <name>ATP</name>
        <dbReference type="ChEBI" id="CHEBI:30616"/>
    </ligand>
</feature>
<reference evidence="5 6" key="1">
    <citation type="submission" date="2017-11" db="EMBL/GenBank/DDBJ databases">
        <title>Draft genome sequence of magnetotactic bacterium Magnetospirillum kuznetsovii LBB-42.</title>
        <authorList>
            <person name="Grouzdev D.S."/>
            <person name="Rysina M.S."/>
            <person name="Baslerov R.V."/>
            <person name="Koziaeva V."/>
        </authorList>
    </citation>
    <scope>NUCLEOTIDE SEQUENCE [LARGE SCALE GENOMIC DNA]</scope>
    <source>
        <strain evidence="5 6">LBB-42</strain>
    </source>
</reference>
<dbReference type="UniPathway" id="UPA00060">
    <property type="reaction ID" value="UER00142"/>
</dbReference>
<evidence type="ECO:0000256" key="2">
    <source>
        <dbReference type="HAMAP-Rule" id="MF_02128"/>
    </source>
</evidence>
<dbReference type="Gene3D" id="3.90.650.10">
    <property type="entry name" value="PurM-like C-terminal domain"/>
    <property type="match status" value="1"/>
</dbReference>
<feature type="binding site" evidence="2">
    <location>
        <position position="217"/>
    </location>
    <ligand>
        <name>Mg(2+)</name>
        <dbReference type="ChEBI" id="CHEBI:18420"/>
        <label>3</label>
    </ligand>
</feature>
<comment type="similarity">
    <text evidence="2">Belongs to the thiamine-monophosphate kinase family.</text>
</comment>
<feature type="binding site" evidence="2">
    <location>
        <position position="269"/>
    </location>
    <ligand>
        <name>substrate</name>
    </ligand>
</feature>
<dbReference type="InterPro" id="IPR010918">
    <property type="entry name" value="PurM-like_C_dom"/>
</dbReference>
<dbReference type="GO" id="GO:0000287">
    <property type="term" value="F:magnesium ion binding"/>
    <property type="evidence" value="ECO:0007669"/>
    <property type="project" value="UniProtKB-UniRule"/>
</dbReference>
<comment type="caution">
    <text evidence="2">Lacks conserved residue(s) required for the propagation of feature annotation.</text>
</comment>
<evidence type="ECO:0000313" key="5">
    <source>
        <dbReference type="EMBL" id="RAU22515.1"/>
    </source>
</evidence>
<keyword evidence="2" id="KW-0067">ATP-binding</keyword>
<proteinExistence type="inferred from homology"/>
<evidence type="ECO:0000256" key="1">
    <source>
        <dbReference type="ARBA" id="ARBA00022977"/>
    </source>
</evidence>
<comment type="miscellaneous">
    <text evidence="2">Reaction mechanism of ThiL seems to utilize a direct, inline transfer of the gamma-phosphate of ATP to TMP rather than a phosphorylated enzyme intermediate.</text>
</comment>
<gene>
    <name evidence="2 5" type="primary">thiL</name>
    <name evidence="5" type="ORF">CU669_07425</name>
</gene>
<evidence type="ECO:0000313" key="6">
    <source>
        <dbReference type="Proteomes" id="UP000251075"/>
    </source>
</evidence>
<feature type="binding site" evidence="2">
    <location>
        <position position="125"/>
    </location>
    <ligand>
        <name>Mg(2+)</name>
        <dbReference type="ChEBI" id="CHEBI:18420"/>
        <label>1</label>
    </ligand>
</feature>
<dbReference type="SUPFAM" id="SSF55326">
    <property type="entry name" value="PurM N-terminal domain-like"/>
    <property type="match status" value="1"/>
</dbReference>
<dbReference type="HAMAP" id="MF_02128">
    <property type="entry name" value="TMP_kinase"/>
    <property type="match status" value="1"/>
</dbReference>
<keyword evidence="6" id="KW-1185">Reference proteome</keyword>
<dbReference type="InterPro" id="IPR036676">
    <property type="entry name" value="PurM-like_C_sf"/>
</dbReference>
<keyword evidence="1 2" id="KW-0784">Thiamine biosynthesis</keyword>
<dbReference type="InterPro" id="IPR016188">
    <property type="entry name" value="PurM-like_N"/>
</dbReference>
<dbReference type="Proteomes" id="UP000251075">
    <property type="component" value="Unassembled WGS sequence"/>
</dbReference>
<keyword evidence="2 5" id="KW-0418">Kinase</keyword>
<organism evidence="5 6">
    <name type="scientific">Paramagnetospirillum kuznetsovii</name>
    <dbReference type="NCBI Taxonomy" id="2053833"/>
    <lineage>
        <taxon>Bacteria</taxon>
        <taxon>Pseudomonadati</taxon>
        <taxon>Pseudomonadota</taxon>
        <taxon>Alphaproteobacteria</taxon>
        <taxon>Rhodospirillales</taxon>
        <taxon>Magnetospirillaceae</taxon>
        <taxon>Paramagnetospirillum</taxon>
    </lineage>
</organism>
<accession>A0A364P070</accession>
<keyword evidence="2" id="KW-0460">Magnesium</keyword>
<feature type="binding site" evidence="2">
    <location>
        <position position="151"/>
    </location>
    <ligand>
        <name>ATP</name>
        <dbReference type="ChEBI" id="CHEBI:30616"/>
    </ligand>
</feature>
<dbReference type="GO" id="GO:0005524">
    <property type="term" value="F:ATP binding"/>
    <property type="evidence" value="ECO:0007669"/>
    <property type="project" value="UniProtKB-UniRule"/>
</dbReference>
<feature type="binding site" evidence="2">
    <location>
        <position position="56"/>
    </location>
    <ligand>
        <name>substrate</name>
    </ligand>
</feature>
<dbReference type="EMBL" id="PGTO01000004">
    <property type="protein sequence ID" value="RAU22515.1"/>
    <property type="molecule type" value="Genomic_DNA"/>
</dbReference>
<dbReference type="GO" id="GO:0009228">
    <property type="term" value="P:thiamine biosynthetic process"/>
    <property type="evidence" value="ECO:0007669"/>
    <property type="project" value="UniProtKB-KW"/>
</dbReference>
<dbReference type="OrthoDB" id="9802811at2"/>
<feature type="binding site" evidence="2">
    <location>
        <position position="219"/>
    </location>
    <ligand>
        <name>ATP</name>
        <dbReference type="ChEBI" id="CHEBI:30616"/>
    </ligand>
</feature>
<sequence length="331" mass="34038">MVGTALDEFALIAELFAPLAAGCPGALGLTDDAAFLAAAPGFDTVVTMDAMVEGVHFLPDDPPDLIARKLVRVNLSDLAAKGAKPVHVMLAAAFVAGTSEDWLRRFAQGLRQDLEEYGVALIGGDTVSTPGPLSLTLTAFGRVEAGRGILRSGAKVGHDVWLSGSLGDAALGLKAIRGQLSGVDEGHLSFLAGRYRLPSPRLRLGQGLVGLAASGMDVSDGLVQDLGHICRASGVGAEIEAARLPLSRAAAQAIAGNQSLLALALEGGDDYELLFTADPALAESLRRLATATATPLTPIGRIVSAESVTAVRVLGADGRPVPTGRGGWRHF</sequence>
<comment type="function">
    <text evidence="2">Catalyzes the ATP-dependent phosphorylation of thiamine-monophosphate (TMP) to form thiamine-pyrophosphate (TPP), the active form of vitamin B1.</text>
</comment>
<dbReference type="GO" id="GO:0009229">
    <property type="term" value="P:thiamine diphosphate biosynthetic process"/>
    <property type="evidence" value="ECO:0007669"/>
    <property type="project" value="UniProtKB-UniRule"/>
</dbReference>
<dbReference type="SUPFAM" id="SSF56042">
    <property type="entry name" value="PurM C-terminal domain-like"/>
    <property type="match status" value="1"/>
</dbReference>
<dbReference type="CDD" id="cd02194">
    <property type="entry name" value="ThiL"/>
    <property type="match status" value="1"/>
</dbReference>
<comment type="catalytic activity">
    <reaction evidence="2">
        <text>thiamine phosphate + ATP = thiamine diphosphate + ADP</text>
        <dbReference type="Rhea" id="RHEA:15913"/>
        <dbReference type="ChEBI" id="CHEBI:30616"/>
        <dbReference type="ChEBI" id="CHEBI:37575"/>
        <dbReference type="ChEBI" id="CHEBI:58937"/>
        <dbReference type="ChEBI" id="CHEBI:456216"/>
        <dbReference type="EC" id="2.7.4.16"/>
    </reaction>
</comment>
<dbReference type="Gene3D" id="3.30.1330.10">
    <property type="entry name" value="PurM-like, N-terminal domain"/>
    <property type="match status" value="1"/>
</dbReference>
<dbReference type="PANTHER" id="PTHR30270">
    <property type="entry name" value="THIAMINE-MONOPHOSPHATE KINASE"/>
    <property type="match status" value="1"/>
</dbReference>
<evidence type="ECO:0000259" key="4">
    <source>
        <dbReference type="Pfam" id="PF02769"/>
    </source>
</evidence>
<dbReference type="AlphaFoldDB" id="A0A364P070"/>
<dbReference type="EC" id="2.7.4.16" evidence="2"/>
<dbReference type="InterPro" id="IPR036921">
    <property type="entry name" value="PurM-like_N_sf"/>
</dbReference>
<feature type="domain" description="PurM-like N-terminal" evidence="3">
    <location>
        <begin position="31"/>
        <end position="143"/>
    </location>
</feature>
<keyword evidence="2" id="KW-0547">Nucleotide-binding</keyword>